<name>A0A9K3IC72_HELAN</name>
<accession>A0A9K3IC72</accession>
<evidence type="ECO:0000259" key="2">
    <source>
        <dbReference type="Pfam" id="PF11926"/>
    </source>
</evidence>
<proteinExistence type="predicted"/>
<gene>
    <name evidence="3" type="ORF">HanXRQr2_Chr08g0323471</name>
</gene>
<dbReference type="Proteomes" id="UP000215914">
    <property type="component" value="Unassembled WGS sequence"/>
</dbReference>
<sequence length="189" mass="22070">MTKNQRYLIIISFLYLVKAQLNGRNYFNIYPRKNEIWVLCKEQDAECTFADMDAGDYDIVEVGENNGDIVKVLPLTHVAGYKTVFKVVDDRVVEIPIDESHRFFYQVRAVRLTDEQVGRLRGFWELDLAQFLGDLGDFSVLHTLHSNGRFLDLVLIIYELKKIQMCLWVTCLTRFSPVSNTHLRVLYKV</sequence>
<protein>
    <recommendedName>
        <fullName evidence="2">DUF3444 domain-containing protein</fullName>
    </recommendedName>
</protein>
<dbReference type="Pfam" id="PF11926">
    <property type="entry name" value="DUF3444"/>
    <property type="match status" value="1"/>
</dbReference>
<keyword evidence="1" id="KW-0732">Signal</keyword>
<reference evidence="3" key="2">
    <citation type="submission" date="2020-06" db="EMBL/GenBank/DDBJ databases">
        <title>Helianthus annuus Genome sequencing and assembly Release 2.</title>
        <authorList>
            <person name="Gouzy J."/>
            <person name="Langlade N."/>
            <person name="Munos S."/>
        </authorList>
    </citation>
    <scope>NUCLEOTIDE SEQUENCE</scope>
    <source>
        <tissue evidence="3">Leaves</tissue>
    </source>
</reference>
<dbReference type="PANTHER" id="PTHR47374">
    <property type="entry name" value="ENDOSOME ANTIGEN-LIKE PROTEIN, PUTATIVE (DUF3444)-RELATED"/>
    <property type="match status" value="1"/>
</dbReference>
<feature type="domain" description="DUF3444" evidence="2">
    <location>
        <begin position="12"/>
        <end position="115"/>
    </location>
</feature>
<dbReference type="PANTHER" id="PTHR47374:SF6">
    <property type="entry name" value="ENDOSOME ANTIGEN-LIKE PROTEIN, PUTATIVE (DUF3444)-RELATED"/>
    <property type="match status" value="1"/>
</dbReference>
<dbReference type="InterPro" id="IPR024593">
    <property type="entry name" value="DUF3444"/>
</dbReference>
<keyword evidence="4" id="KW-1185">Reference proteome</keyword>
<evidence type="ECO:0000313" key="4">
    <source>
        <dbReference type="Proteomes" id="UP000215914"/>
    </source>
</evidence>
<feature type="signal peptide" evidence="1">
    <location>
        <begin position="1"/>
        <end position="19"/>
    </location>
</feature>
<feature type="chain" id="PRO_5039923485" description="DUF3444 domain-containing protein" evidence="1">
    <location>
        <begin position="20"/>
        <end position="189"/>
    </location>
</feature>
<reference evidence="3" key="1">
    <citation type="journal article" date="2017" name="Nature">
        <title>The sunflower genome provides insights into oil metabolism, flowering and Asterid evolution.</title>
        <authorList>
            <person name="Badouin H."/>
            <person name="Gouzy J."/>
            <person name="Grassa C.J."/>
            <person name="Murat F."/>
            <person name="Staton S.E."/>
            <person name="Cottret L."/>
            <person name="Lelandais-Briere C."/>
            <person name="Owens G.L."/>
            <person name="Carrere S."/>
            <person name="Mayjonade B."/>
            <person name="Legrand L."/>
            <person name="Gill N."/>
            <person name="Kane N.C."/>
            <person name="Bowers J.E."/>
            <person name="Hubner S."/>
            <person name="Bellec A."/>
            <person name="Berard A."/>
            <person name="Berges H."/>
            <person name="Blanchet N."/>
            <person name="Boniface M.C."/>
            <person name="Brunel D."/>
            <person name="Catrice O."/>
            <person name="Chaidir N."/>
            <person name="Claudel C."/>
            <person name="Donnadieu C."/>
            <person name="Faraut T."/>
            <person name="Fievet G."/>
            <person name="Helmstetter N."/>
            <person name="King M."/>
            <person name="Knapp S.J."/>
            <person name="Lai Z."/>
            <person name="Le Paslier M.C."/>
            <person name="Lippi Y."/>
            <person name="Lorenzon L."/>
            <person name="Mandel J.R."/>
            <person name="Marage G."/>
            <person name="Marchand G."/>
            <person name="Marquand E."/>
            <person name="Bret-Mestries E."/>
            <person name="Morien E."/>
            <person name="Nambeesan S."/>
            <person name="Nguyen T."/>
            <person name="Pegot-Espagnet P."/>
            <person name="Pouilly N."/>
            <person name="Raftis F."/>
            <person name="Sallet E."/>
            <person name="Schiex T."/>
            <person name="Thomas J."/>
            <person name="Vandecasteele C."/>
            <person name="Vares D."/>
            <person name="Vear F."/>
            <person name="Vautrin S."/>
            <person name="Crespi M."/>
            <person name="Mangin B."/>
            <person name="Burke J.M."/>
            <person name="Salse J."/>
            <person name="Munos S."/>
            <person name="Vincourt P."/>
            <person name="Rieseberg L.H."/>
            <person name="Langlade N.B."/>
        </authorList>
    </citation>
    <scope>NUCLEOTIDE SEQUENCE</scope>
    <source>
        <tissue evidence="3">Leaves</tissue>
    </source>
</reference>
<dbReference type="EMBL" id="MNCJ02000323">
    <property type="protein sequence ID" value="KAF5794023.1"/>
    <property type="molecule type" value="Genomic_DNA"/>
</dbReference>
<dbReference type="Gramene" id="mRNA:HanXRQr2_Chr08g0323471">
    <property type="protein sequence ID" value="CDS:HanXRQr2_Chr08g0323471.1"/>
    <property type="gene ID" value="HanXRQr2_Chr08g0323471"/>
</dbReference>
<organism evidence="3 4">
    <name type="scientific">Helianthus annuus</name>
    <name type="common">Common sunflower</name>
    <dbReference type="NCBI Taxonomy" id="4232"/>
    <lineage>
        <taxon>Eukaryota</taxon>
        <taxon>Viridiplantae</taxon>
        <taxon>Streptophyta</taxon>
        <taxon>Embryophyta</taxon>
        <taxon>Tracheophyta</taxon>
        <taxon>Spermatophyta</taxon>
        <taxon>Magnoliopsida</taxon>
        <taxon>eudicotyledons</taxon>
        <taxon>Gunneridae</taxon>
        <taxon>Pentapetalae</taxon>
        <taxon>asterids</taxon>
        <taxon>campanulids</taxon>
        <taxon>Asterales</taxon>
        <taxon>Asteraceae</taxon>
        <taxon>Asteroideae</taxon>
        <taxon>Heliantheae alliance</taxon>
        <taxon>Heliantheae</taxon>
        <taxon>Helianthus</taxon>
    </lineage>
</organism>
<dbReference type="AlphaFoldDB" id="A0A9K3IC72"/>
<evidence type="ECO:0000313" key="3">
    <source>
        <dbReference type="EMBL" id="KAF5794023.1"/>
    </source>
</evidence>
<evidence type="ECO:0000256" key="1">
    <source>
        <dbReference type="SAM" id="SignalP"/>
    </source>
</evidence>
<comment type="caution">
    <text evidence="3">The sequence shown here is derived from an EMBL/GenBank/DDBJ whole genome shotgun (WGS) entry which is preliminary data.</text>
</comment>